<feature type="compositionally biased region" description="Basic and acidic residues" evidence="1">
    <location>
        <begin position="51"/>
        <end position="61"/>
    </location>
</feature>
<evidence type="ECO:0000256" key="1">
    <source>
        <dbReference type="SAM" id="MobiDB-lite"/>
    </source>
</evidence>
<evidence type="ECO:0000313" key="2">
    <source>
        <dbReference type="EMBL" id="GGH20391.1"/>
    </source>
</evidence>
<feature type="compositionally biased region" description="Polar residues" evidence="1">
    <location>
        <begin position="93"/>
        <end position="102"/>
    </location>
</feature>
<accession>A0ABQ1YCL1</accession>
<feature type="region of interest" description="Disordered" evidence="1">
    <location>
        <begin position="82"/>
        <end position="102"/>
    </location>
</feature>
<dbReference type="EMBL" id="BMIA01000001">
    <property type="protein sequence ID" value="GGH20391.1"/>
    <property type="molecule type" value="Genomic_DNA"/>
</dbReference>
<protein>
    <submittedName>
        <fullName evidence="2">Uncharacterized protein</fullName>
    </submittedName>
</protein>
<feature type="region of interest" description="Disordered" evidence="1">
    <location>
        <begin position="50"/>
        <end position="69"/>
    </location>
</feature>
<proteinExistence type="predicted"/>
<name>A0ABQ1YCL1_9BACT</name>
<evidence type="ECO:0000313" key="3">
    <source>
        <dbReference type="Proteomes" id="UP000600214"/>
    </source>
</evidence>
<dbReference type="Proteomes" id="UP000600214">
    <property type="component" value="Unassembled WGS sequence"/>
</dbReference>
<gene>
    <name evidence="2" type="ORF">GCM10007423_00780</name>
</gene>
<keyword evidence="3" id="KW-1185">Reference proteome</keyword>
<comment type="caution">
    <text evidence="2">The sequence shown here is derived from an EMBL/GenBank/DDBJ whole genome shotgun (WGS) entry which is preliminary data.</text>
</comment>
<organism evidence="2 3">
    <name type="scientific">Dyadobacter endophyticus</name>
    <dbReference type="NCBI Taxonomy" id="1749036"/>
    <lineage>
        <taxon>Bacteria</taxon>
        <taxon>Pseudomonadati</taxon>
        <taxon>Bacteroidota</taxon>
        <taxon>Cytophagia</taxon>
        <taxon>Cytophagales</taxon>
        <taxon>Spirosomataceae</taxon>
        <taxon>Dyadobacter</taxon>
    </lineage>
</organism>
<sequence>MCIEKGMVAGHTHAVDSAPIKANASIETLELRVLAQSIKAHLTAVDSVNPIEKEGDQRDKAAMTASPSQLKRLAKYQDNLNADRANRPKASNEKAQLLSNKRTTTRMIQMLESQLNQAKRENLITTVQCLLTSPKG</sequence>
<reference evidence="3" key="1">
    <citation type="journal article" date="2019" name="Int. J. Syst. Evol. Microbiol.">
        <title>The Global Catalogue of Microorganisms (GCM) 10K type strain sequencing project: providing services to taxonomists for standard genome sequencing and annotation.</title>
        <authorList>
            <consortium name="The Broad Institute Genomics Platform"/>
            <consortium name="The Broad Institute Genome Sequencing Center for Infectious Disease"/>
            <person name="Wu L."/>
            <person name="Ma J."/>
        </authorList>
    </citation>
    <scope>NUCLEOTIDE SEQUENCE [LARGE SCALE GENOMIC DNA]</scope>
    <source>
        <strain evidence="3">CGMCC 1.15288</strain>
    </source>
</reference>